<evidence type="ECO:0000256" key="2">
    <source>
        <dbReference type="SAM" id="SignalP"/>
    </source>
</evidence>
<feature type="transmembrane region" description="Helical" evidence="1">
    <location>
        <begin position="2854"/>
        <end position="2875"/>
    </location>
</feature>
<proteinExistence type="predicted"/>
<gene>
    <name evidence="3" type="ORF">BSTOLATCC_MIC53634</name>
</gene>
<dbReference type="PANTHER" id="PTHR15332:SF175">
    <property type="entry name" value="PROPROTEIN CONVERTASE SUBTILISIN_KEXIN TYPE 5-LIKE"/>
    <property type="match status" value="1"/>
</dbReference>
<feature type="transmembrane region" description="Helical" evidence="1">
    <location>
        <begin position="2935"/>
        <end position="2952"/>
    </location>
</feature>
<organism evidence="3 4">
    <name type="scientific">Blepharisma stoltei</name>
    <dbReference type="NCBI Taxonomy" id="1481888"/>
    <lineage>
        <taxon>Eukaryota</taxon>
        <taxon>Sar</taxon>
        <taxon>Alveolata</taxon>
        <taxon>Ciliophora</taxon>
        <taxon>Postciliodesmatophora</taxon>
        <taxon>Heterotrichea</taxon>
        <taxon>Heterotrichida</taxon>
        <taxon>Blepharismidae</taxon>
        <taxon>Blepharisma</taxon>
    </lineage>
</organism>
<keyword evidence="1" id="KW-0472">Membrane</keyword>
<evidence type="ECO:0000313" key="4">
    <source>
        <dbReference type="Proteomes" id="UP001162131"/>
    </source>
</evidence>
<reference evidence="3" key="1">
    <citation type="submission" date="2021-09" db="EMBL/GenBank/DDBJ databases">
        <authorList>
            <consortium name="AG Swart"/>
            <person name="Singh M."/>
            <person name="Singh A."/>
            <person name="Seah K."/>
            <person name="Emmerich C."/>
        </authorList>
    </citation>
    <scope>NUCLEOTIDE SEQUENCE</scope>
    <source>
        <strain evidence="3">ATCC30299</strain>
    </source>
</reference>
<feature type="transmembrane region" description="Helical" evidence="1">
    <location>
        <begin position="2906"/>
        <end position="2928"/>
    </location>
</feature>
<dbReference type="Proteomes" id="UP001162131">
    <property type="component" value="Unassembled WGS sequence"/>
</dbReference>
<evidence type="ECO:0000313" key="3">
    <source>
        <dbReference type="EMBL" id="CAG9331567.1"/>
    </source>
</evidence>
<dbReference type="InterPro" id="IPR006212">
    <property type="entry name" value="Furin_repeat"/>
</dbReference>
<feature type="transmembrane region" description="Helical" evidence="1">
    <location>
        <begin position="2747"/>
        <end position="2768"/>
    </location>
</feature>
<accession>A0AAU9K0Z5</accession>
<dbReference type="InterPro" id="IPR009030">
    <property type="entry name" value="Growth_fac_rcpt_cys_sf"/>
</dbReference>
<protein>
    <recommendedName>
        <fullName evidence="5">TNFR-Cys domain-containing protein</fullName>
    </recommendedName>
</protein>
<dbReference type="SMART" id="SM00261">
    <property type="entry name" value="FU"/>
    <property type="match status" value="21"/>
</dbReference>
<dbReference type="EMBL" id="CAJZBQ010000053">
    <property type="protein sequence ID" value="CAG9331567.1"/>
    <property type="molecule type" value="Genomic_DNA"/>
</dbReference>
<feature type="signal peptide" evidence="2">
    <location>
        <begin position="1"/>
        <end position="16"/>
    </location>
</feature>
<sequence>MKLLLICLFISTQIFGFYSVSVTPSSRAINAKNNYQVQLLLTSSLSNVPSGFTCVMVLPSAFSIVDSVGSNPSSCILQDMLGVNANTYLTTAYSSSNPQPGQCGVSATNTYTFITPSQQSSGLKFTIGQIKNPLASLTQTNTGSIQFTGYNPGSSTASYSITYSFSNYYFTAGSLTLSSFSQSVSTVGSWANFIFVFTANDSIPKNGKIQFTFSSDFGLADVSSTVVSGYVNSNSATTLTPAISGMVLSASGLFTSALTVTAGVTKFTIEIDQVRNLRYVGTASIVIATTTSSAEIIDKVTTYQGPTDPCTLPLNLLYPSVSTVLLSTTIVLFFTDSIYDDTLDNSFSIEVDFPSTFTVPSSIECNPLIGISDTSMSCSVNSNSVSTTSTITAFQTTVGFNLKFPVNPPNTKTTDYFQISTYRSTGELICQNTQFSTYTATVNAITVSTSSRGSNLVGEPCIYTLTFKTSTQIPSGGKIKIVLPMDQVVENTGIVCYPLVNSVKSSTNQCTKSSTSSTYVLTLTEWCSAYDSSCNSCCSASTTLIVYIQGVQNPFFYNPSVSSSVEIYTANSDFSGYIDQITSGVQFTPSLIARTITDAAVIRTTDTVGLYSTFQLTYTPTVNYVANAVIVLSFPSDVVYFADDSVAPQCSNTGTAYGNTNTPSCTYTKNGDGSYATISISGMCPSGCTSGQKLAISMGHLQNPNTVAPLNTGYSASVYTSSSYIIEHGTADSSGVNSLITNAITSITATRSTNNIKSSYTMTISFVHSTYLSTTGKIDISLPISMVTIKSSLAVYRKSDSSSVSFTSTTDSSTSSVTHITITNYCNTACAKAGTIQILLGGIKNLNYVQTITGTMSITTSDNSYNSDTGTVSDVSTILSPLVPGSLSNIEIHPMDPTVSVSTTYRIIFTTGSDVPSLAYFTVTFPTGISLSISSCTAYINLDSNLSCSALGNKLTLSSGVPSSLTGPVMIGFLMSTITNGPSATSYGTFTISSWDPAGFVIDTDSTATVTFYSALSSSSCSSNCNHCSGTSSNCDSCANPSSTPIIQGYTCVSSCPSGYYLVSSSDLTCIKCYFTCATCKGPQSSDCLSCASTYFMSDSSCIDSCPSGTTNNNGVCTNNSPCTSPCLTCSTSLTYCLTCDQSSSYPVLDSRTGTCVEEETATSDYCSAGYYEDSNKICQICNINCLDCYSAASYCSSCPSIYGNKYLNLLTYVCVATCPALITVPDSSDFKCYPCDSSCATCNGKNANNCLTCPSTGTIYFTSDNKCLSSCTPQYNFYNTTSARYECISTCPTNHYYITADLTSCLPCDSTCLTCSGPANNNCSSCDMTGTYPYKTPDNYCVTTCPSNLYKNTLGTEMLCVTDCGPTYLNFQDSQGVLVCISSCPVNHYYVNSGYCKPCDSTCLTCSGSANNNCLSCNTTSTYPYYTADNQCVTDCPSTLYKNTLNSQMLCVTNCGPTYLNFDLSVSSKICISSCPTDHYYIDSTNYYCRPCDQTCLTCSGSANNNCLTCNTTSSYPYFTVDSQCVTDCPSNLYKNTIGTNMLCVSNCGPTYLNFDVSATAKECIVTCPSPHYYVDSTNYYCRPCDSTCLTCNNTDANSCLSCNTSSSYPYYTANNQCVTACPSTLYKYTFNSKMLCVTDCGPTYLNFDVSATAKECIDTCPTTHYYVDSANYYCRACDSTCLTCNGSLSSNCTSCDTVGTYPFLTPYNECLSDCPSTLYKYTFNSQMLCVLNCGPTYLNFDASATSKTCISTCPSTHYYIDSTNYYCRPCNETCLTCSGSSDSSCLSCDTSSTYPYFTAYNQCVSDCPSTLYKYEFSSKMLCVLNCGPDYLNYDSSPTSKKCVSQCPSTSYLDSANYYCRPCDKTCLTCSGGANNNCSTCDTAGQYPYFTSDNQCVTDCPSNLYKYEFNAKWLCVTDCGPTYLNFDISATSKKCISTCPTQHYFVDTPNNYCRPCDDTCLACNGTASSNCLSCNQTSNYPYFTADDYCVTDCPSNFYKYEFNSQMLCVTNCGPSYYNYDSSATTKVCLSKCPDGTYLDAANYYCRPCDSSCATCNGKNANNCLTCPSAGTIYFTSDNKCLSSCTPQYNFYNTTSVRYECISTCPNKHYYITADLTSCLPCDSTCLTCNGSANNNCLSCDMTGTYPYKTPDNYCVSSCPSNLYKNTLGTEMLCVTDCGPTYLNFQDSQGVLQCVSSCPVNHYYVNSGYCKPCDSTCLTCNGSTNNNCLSCNMTSTYPYKTPDSQCVTDCPSTLYKNTLGTEMLCVTNCGPTYLNYDSSATTKVCITTCPAGTYKDSPNYYCRPCDITCLTCNGSTANDCLSCPTTGPIYFNSQNQCVSNCTPEYNFYNTTSARYECISDCPIDHYYIDTDLSSCLPCHSSCLTCTGAAYNNCSSCSKSGSYPYRTPDNQCVGTCPSPLYKNSLGTEKLCVADCNPTYLNFEDSHGQKECISTCPTSHYYVDTGFCRACDGTCLTCNGTAYDNCLSCDTAGSYPFKTPDNQCVANCPSTLYQNTFNSKKLCVADCRPTYINFEDSYGFKECISACPSEYYYLSNGFCKPCYKTCLTCSGSSYTNCLTCNVSESYPYFTPTNECVSKCPSSLYANSLDPVWLCTTDCRPIYINFETSPKVCSTSCPETHYYTDNGYCESCNETCLSCSGSNDTQCTSCNLTSEYLYFTAFNQCVADCPSTLFKYEFNSEMKCVVNCGPEYINYNSSLTSKKCISSCPSGYHVDLATYYCVSSEVTHEMVYAVYGLIGECFIGISLIFAARLKKPDVYSTKANILSILSIVEATEKISLFVYLWIENGPQAGLFVSVSSAFIGGSIAVSMMFLTLHFDPLVESSATLTDLSKSNKISFFLVRNLTMPFGIHFIRILYSGFFGFSVTTVPKSIGSVNAFRYPLEKLSMINFMIISVPRLIEYVGILALYSIQTNSWQIALFGACLNLYISVYFIVDWWRSPWRS</sequence>
<feature type="transmembrane region" description="Helical" evidence="1">
    <location>
        <begin position="2809"/>
        <end position="2833"/>
    </location>
</feature>
<dbReference type="SUPFAM" id="SSF57184">
    <property type="entry name" value="Growth factor receptor domain"/>
    <property type="match status" value="13"/>
</dbReference>
<keyword evidence="2" id="KW-0732">Signal</keyword>
<comment type="caution">
    <text evidence="3">The sequence shown here is derived from an EMBL/GenBank/DDBJ whole genome shotgun (WGS) entry which is preliminary data.</text>
</comment>
<feature type="chain" id="PRO_5043515905" description="TNFR-Cys domain-containing protein" evidence="2">
    <location>
        <begin position="17"/>
        <end position="2961"/>
    </location>
</feature>
<keyword evidence="1" id="KW-1133">Transmembrane helix</keyword>
<dbReference type="CDD" id="cd00064">
    <property type="entry name" value="FU"/>
    <property type="match status" value="17"/>
</dbReference>
<evidence type="ECO:0000256" key="1">
    <source>
        <dbReference type="SAM" id="Phobius"/>
    </source>
</evidence>
<feature type="transmembrane region" description="Helical" evidence="1">
    <location>
        <begin position="2780"/>
        <end position="2803"/>
    </location>
</feature>
<keyword evidence="1" id="KW-0812">Transmembrane</keyword>
<dbReference type="Gene3D" id="2.10.220.10">
    <property type="entry name" value="Hormone Receptor, Insulin-like Growth Factor Receptor 1, Chain A, domain 2"/>
    <property type="match status" value="18"/>
</dbReference>
<keyword evidence="4" id="KW-1185">Reference proteome</keyword>
<name>A0AAU9K0Z5_9CILI</name>
<dbReference type="PANTHER" id="PTHR15332">
    <property type="entry name" value="PROPROTEIN CONVERTASE SUBTILISIN_KEXIN TYPE 5-LIKE"/>
    <property type="match status" value="1"/>
</dbReference>
<evidence type="ECO:0008006" key="5">
    <source>
        <dbReference type="Google" id="ProtNLM"/>
    </source>
</evidence>